<dbReference type="Proteomes" id="UP000179243">
    <property type="component" value="Unassembled WGS sequence"/>
</dbReference>
<accession>A0A1F7FCC7</accession>
<feature type="transmembrane region" description="Helical" evidence="1">
    <location>
        <begin position="103"/>
        <end position="121"/>
    </location>
</feature>
<keyword evidence="1" id="KW-0812">Transmembrane</keyword>
<keyword evidence="1" id="KW-1133">Transmembrane helix</keyword>
<name>A0A1F7FCC7_UNCRA</name>
<gene>
    <name evidence="2" type="ORF">A2519_19650</name>
</gene>
<evidence type="ECO:0000313" key="3">
    <source>
        <dbReference type="Proteomes" id="UP000179243"/>
    </source>
</evidence>
<evidence type="ECO:0000313" key="2">
    <source>
        <dbReference type="EMBL" id="OGK04116.1"/>
    </source>
</evidence>
<evidence type="ECO:0000256" key="1">
    <source>
        <dbReference type="SAM" id="Phobius"/>
    </source>
</evidence>
<feature type="transmembrane region" description="Helical" evidence="1">
    <location>
        <begin position="80"/>
        <end position="97"/>
    </location>
</feature>
<feature type="transmembrane region" description="Helical" evidence="1">
    <location>
        <begin position="128"/>
        <end position="145"/>
    </location>
</feature>
<organism evidence="2 3">
    <name type="scientific">Candidatus Raymondbacteria bacterium RIFOXYD12_FULL_49_13</name>
    <dbReference type="NCBI Taxonomy" id="1817890"/>
    <lineage>
        <taxon>Bacteria</taxon>
        <taxon>Raymondiibacteriota</taxon>
    </lineage>
</organism>
<proteinExistence type="predicted"/>
<sequence>MPTILNCGGIAAYLKLSSDTVLPFFRDSSLFYGAPLAHHAIMAAKLAFWIALYFGLCLAVSFLVKKQTGLEPLDRDERRFFALWTLPAILFFALVYIAKPGYLLFLLPPVVIAAALHLSAFAPQVRKLALLTVLIILPGLLYFFSPGVGGNEMKLRLLPDAPVLSSGFKRLFRYTAADIRFSDKKNNAFRDCVAHGMRDPSATAFVFTNFSDWSFRTATYFFPEVESHYFVLDPSYNTLCHTQYQYGKLFDFSDDSVLIKNERIFLFISEYSVHASQLRSAGYARHECKNGAGYYVFKENTVSGLSFAHGTVSVLP</sequence>
<keyword evidence="1" id="KW-0472">Membrane</keyword>
<reference evidence="2 3" key="1">
    <citation type="journal article" date="2016" name="Nat. Commun.">
        <title>Thousands of microbial genomes shed light on interconnected biogeochemical processes in an aquifer system.</title>
        <authorList>
            <person name="Anantharaman K."/>
            <person name="Brown C.T."/>
            <person name="Hug L.A."/>
            <person name="Sharon I."/>
            <person name="Castelle C.J."/>
            <person name="Probst A.J."/>
            <person name="Thomas B.C."/>
            <person name="Singh A."/>
            <person name="Wilkins M.J."/>
            <person name="Karaoz U."/>
            <person name="Brodie E.L."/>
            <person name="Williams K.H."/>
            <person name="Hubbard S.S."/>
            <person name="Banfield J.F."/>
        </authorList>
    </citation>
    <scope>NUCLEOTIDE SEQUENCE [LARGE SCALE GENOMIC DNA]</scope>
</reference>
<protein>
    <recommendedName>
        <fullName evidence="4">Glycosyltransferase RgtA/B/C/D-like domain-containing protein</fullName>
    </recommendedName>
</protein>
<evidence type="ECO:0008006" key="4">
    <source>
        <dbReference type="Google" id="ProtNLM"/>
    </source>
</evidence>
<feature type="transmembrane region" description="Helical" evidence="1">
    <location>
        <begin position="46"/>
        <end position="64"/>
    </location>
</feature>
<dbReference type="AlphaFoldDB" id="A0A1F7FCC7"/>
<comment type="caution">
    <text evidence="2">The sequence shown here is derived from an EMBL/GenBank/DDBJ whole genome shotgun (WGS) entry which is preliminary data.</text>
</comment>
<dbReference type="EMBL" id="MFYX01000075">
    <property type="protein sequence ID" value="OGK04116.1"/>
    <property type="molecule type" value="Genomic_DNA"/>
</dbReference>